<evidence type="ECO:0000256" key="1">
    <source>
        <dbReference type="ARBA" id="ARBA00023015"/>
    </source>
</evidence>
<dbReference type="InterPro" id="IPR036388">
    <property type="entry name" value="WH-like_DNA-bd_sf"/>
</dbReference>
<evidence type="ECO:0000313" key="5">
    <source>
        <dbReference type="EMBL" id="MBJ2259185.1"/>
    </source>
</evidence>
<gene>
    <name evidence="5" type="ORF">JFT45_22040</name>
</gene>
<dbReference type="InterPro" id="IPR000524">
    <property type="entry name" value="Tscrpt_reg_HTH_GntR"/>
</dbReference>
<proteinExistence type="predicted"/>
<dbReference type="PANTHER" id="PTHR43537">
    <property type="entry name" value="TRANSCRIPTIONAL REGULATOR, GNTR FAMILY"/>
    <property type="match status" value="1"/>
</dbReference>
<evidence type="ECO:0000259" key="4">
    <source>
        <dbReference type="PROSITE" id="PS50949"/>
    </source>
</evidence>
<keyword evidence="3" id="KW-0804">Transcription</keyword>
<dbReference type="GO" id="GO:0003700">
    <property type="term" value="F:DNA-binding transcription factor activity"/>
    <property type="evidence" value="ECO:0007669"/>
    <property type="project" value="InterPro"/>
</dbReference>
<feature type="domain" description="HTH gntR-type" evidence="4">
    <location>
        <begin position="16"/>
        <end position="84"/>
    </location>
</feature>
<evidence type="ECO:0000256" key="3">
    <source>
        <dbReference type="ARBA" id="ARBA00023163"/>
    </source>
</evidence>
<dbReference type="Proteomes" id="UP000658390">
    <property type="component" value="Unassembled WGS sequence"/>
</dbReference>
<dbReference type="PRINTS" id="PR00035">
    <property type="entry name" value="HTHGNTR"/>
</dbReference>
<organism evidence="5 6">
    <name type="scientific">Pseudomonas psychrophila</name>
    <dbReference type="NCBI Taxonomy" id="122355"/>
    <lineage>
        <taxon>Bacteria</taxon>
        <taxon>Pseudomonadati</taxon>
        <taxon>Pseudomonadota</taxon>
        <taxon>Gammaproteobacteria</taxon>
        <taxon>Pseudomonadales</taxon>
        <taxon>Pseudomonadaceae</taxon>
        <taxon>Pseudomonas</taxon>
    </lineage>
</organism>
<name>A0A8I1KAA0_9PSED</name>
<dbReference type="PANTHER" id="PTHR43537:SF24">
    <property type="entry name" value="GLUCONATE OPERON TRANSCRIPTIONAL REPRESSOR"/>
    <property type="match status" value="1"/>
</dbReference>
<dbReference type="RefSeq" id="WP_108184734.1">
    <property type="nucleotide sequence ID" value="NZ_JAEKCZ010000026.1"/>
</dbReference>
<keyword evidence="1" id="KW-0805">Transcription regulation</keyword>
<dbReference type="GO" id="GO:0003677">
    <property type="term" value="F:DNA binding"/>
    <property type="evidence" value="ECO:0007669"/>
    <property type="project" value="UniProtKB-KW"/>
</dbReference>
<dbReference type="PROSITE" id="PS50949">
    <property type="entry name" value="HTH_GNTR"/>
    <property type="match status" value="1"/>
</dbReference>
<dbReference type="SUPFAM" id="SSF46785">
    <property type="entry name" value="Winged helix' DNA-binding domain"/>
    <property type="match status" value="1"/>
</dbReference>
<dbReference type="SMART" id="SM00345">
    <property type="entry name" value="HTH_GNTR"/>
    <property type="match status" value="1"/>
</dbReference>
<dbReference type="Pfam" id="PF00392">
    <property type="entry name" value="GntR"/>
    <property type="match status" value="1"/>
</dbReference>
<keyword evidence="2" id="KW-0238">DNA-binding</keyword>
<reference evidence="5" key="1">
    <citation type="submission" date="2020-12" db="EMBL/GenBank/DDBJ databases">
        <title>Antibiotic resistance and phylogeny of Pseudomonas spp. isolated over three decades from chicken meat in the Norwegian food chain.</title>
        <authorList>
            <person name="Moen B."/>
        </authorList>
    </citation>
    <scope>NUCLEOTIDE SEQUENCE</scope>
    <source>
        <strain evidence="5">MF6762</strain>
    </source>
</reference>
<comment type="caution">
    <text evidence="5">The sequence shown here is derived from an EMBL/GenBank/DDBJ whole genome shotgun (WGS) entry which is preliminary data.</text>
</comment>
<protein>
    <submittedName>
        <fullName evidence="5">GntR family transcriptional regulator</fullName>
    </submittedName>
</protein>
<dbReference type="Gene3D" id="1.10.10.10">
    <property type="entry name" value="Winged helix-like DNA-binding domain superfamily/Winged helix DNA-binding domain"/>
    <property type="match status" value="1"/>
</dbReference>
<dbReference type="InterPro" id="IPR036390">
    <property type="entry name" value="WH_DNA-bd_sf"/>
</dbReference>
<evidence type="ECO:0000256" key="2">
    <source>
        <dbReference type="ARBA" id="ARBA00023125"/>
    </source>
</evidence>
<accession>A0A8I1KAA0</accession>
<dbReference type="AlphaFoldDB" id="A0A8I1KAA0"/>
<sequence length="138" mass="14754">MCEVLLQALGPRPDRPVDGFFIAEQLAQVINDGTLPLGTKLSQQAIADHYGISRMPVREALRCVQARGLIGGKPHHTPQVVAIAANEGSDLARAQAELGKALRLLQKCLPRLDRPNDELAPVVAAFIEACQTGQGGDQ</sequence>
<evidence type="ECO:0000313" key="6">
    <source>
        <dbReference type="Proteomes" id="UP000658390"/>
    </source>
</evidence>
<dbReference type="EMBL" id="JAEKCZ010000026">
    <property type="protein sequence ID" value="MBJ2259185.1"/>
    <property type="molecule type" value="Genomic_DNA"/>
</dbReference>